<keyword evidence="4 7" id="KW-0813">Transport</keyword>
<comment type="function">
    <text evidence="7">Plays a role in the regulation of phosphate uptake.</text>
</comment>
<dbReference type="GO" id="GO:0006817">
    <property type="term" value="P:phosphate ion transport"/>
    <property type="evidence" value="ECO:0007669"/>
    <property type="project" value="UniProtKB-KW"/>
</dbReference>
<evidence type="ECO:0000256" key="2">
    <source>
        <dbReference type="ARBA" id="ARBA00008107"/>
    </source>
</evidence>
<accession>A0A806FN30</accession>
<dbReference type="InterPro" id="IPR028366">
    <property type="entry name" value="PhoU"/>
</dbReference>
<dbReference type="PANTHER" id="PTHR42930:SF3">
    <property type="entry name" value="PHOSPHATE-SPECIFIC TRANSPORT SYSTEM ACCESSORY PROTEIN PHOU"/>
    <property type="match status" value="1"/>
</dbReference>
<dbReference type="AlphaFoldDB" id="A0A806FN30"/>
<comment type="similarity">
    <text evidence="2 7">Belongs to the PhoU family.</text>
</comment>
<dbReference type="NCBIfam" id="TIGR02135">
    <property type="entry name" value="phoU_full"/>
    <property type="match status" value="1"/>
</dbReference>
<comment type="subunit">
    <text evidence="3 7">Homodimer.</text>
</comment>
<evidence type="ECO:0000256" key="4">
    <source>
        <dbReference type="ARBA" id="ARBA00022448"/>
    </source>
</evidence>
<organism evidence="9 10">
    <name type="scientific">Bifidobacterium animalis subsp. lactis CNCM I-2494</name>
    <dbReference type="NCBI Taxonomy" id="1042403"/>
    <lineage>
        <taxon>Bacteria</taxon>
        <taxon>Bacillati</taxon>
        <taxon>Actinomycetota</taxon>
        <taxon>Actinomycetes</taxon>
        <taxon>Bifidobacteriales</taxon>
        <taxon>Bifidobacteriaceae</taxon>
        <taxon>Bifidobacterium</taxon>
    </lineage>
</organism>
<dbReference type="Gene3D" id="1.20.58.220">
    <property type="entry name" value="Phosphate transport system protein phou homolog 2, domain 2"/>
    <property type="match status" value="1"/>
</dbReference>
<evidence type="ECO:0000313" key="10">
    <source>
        <dbReference type="Proteomes" id="UP000008394"/>
    </source>
</evidence>
<dbReference type="RefSeq" id="WP_004268709.1">
    <property type="nucleotide sequence ID" value="NC_017215.1"/>
</dbReference>
<protein>
    <recommendedName>
        <fullName evidence="7">Phosphate-specific transport system accessory protein PhoU</fullName>
    </recommendedName>
</protein>
<dbReference type="GO" id="GO:0005737">
    <property type="term" value="C:cytoplasm"/>
    <property type="evidence" value="ECO:0007669"/>
    <property type="project" value="UniProtKB-SubCell"/>
</dbReference>
<dbReference type="Proteomes" id="UP000008394">
    <property type="component" value="Chromosome"/>
</dbReference>
<dbReference type="GO" id="GO:0030643">
    <property type="term" value="P:intracellular phosphate ion homeostasis"/>
    <property type="evidence" value="ECO:0007669"/>
    <property type="project" value="InterPro"/>
</dbReference>
<dbReference type="InterPro" id="IPR038078">
    <property type="entry name" value="PhoU-like_sf"/>
</dbReference>
<reference evidence="9 10" key="1">
    <citation type="journal article" date="2011" name="J. Bacteriol.">
        <title>Genome Sequence of the Probiotic Strain Bifidobacterium animalis subsp. lactis CNCM I-2494.</title>
        <authorList>
            <person name="Chervaux C."/>
            <person name="Grimaldi C."/>
            <person name="Bolotin A."/>
            <person name="Quinquis B."/>
            <person name="Legrain-Raspaud S."/>
            <person name="van Hylckama Vlieg J.E."/>
            <person name="Denariaz G."/>
            <person name="Smokvina T."/>
        </authorList>
    </citation>
    <scope>NUCLEOTIDE SEQUENCE [LARGE SCALE GENOMIC DNA]</scope>
    <source>
        <strain evidence="9 10">CNCM I-2494</strain>
    </source>
</reference>
<evidence type="ECO:0000256" key="6">
    <source>
        <dbReference type="ARBA" id="ARBA00022592"/>
    </source>
</evidence>
<name>A0A806FN30_BIFAN</name>
<gene>
    <name evidence="9" type="ORF">BALAC2494_00665</name>
</gene>
<dbReference type="KEGG" id="bnm:BALAC2494_00665"/>
<comment type="subcellular location">
    <subcellularLocation>
        <location evidence="1 7">Cytoplasm</location>
    </subcellularLocation>
</comment>
<keyword evidence="5 7" id="KW-0963">Cytoplasm</keyword>
<dbReference type="PIRSF" id="PIRSF003107">
    <property type="entry name" value="PhoU"/>
    <property type="match status" value="1"/>
</dbReference>
<dbReference type="FunFam" id="1.20.58.220:FF:000004">
    <property type="entry name" value="Phosphate-specific transport system accessory protein PhoU"/>
    <property type="match status" value="1"/>
</dbReference>
<keyword evidence="6 7" id="KW-0592">Phosphate transport</keyword>
<evidence type="ECO:0000256" key="7">
    <source>
        <dbReference type="PIRNR" id="PIRNR003107"/>
    </source>
</evidence>
<dbReference type="GO" id="GO:0045936">
    <property type="term" value="P:negative regulation of phosphate metabolic process"/>
    <property type="evidence" value="ECO:0007669"/>
    <property type="project" value="InterPro"/>
</dbReference>
<evidence type="ECO:0000256" key="5">
    <source>
        <dbReference type="ARBA" id="ARBA00022490"/>
    </source>
</evidence>
<feature type="domain" description="PhoU" evidence="8">
    <location>
        <begin position="134"/>
        <end position="204"/>
    </location>
</feature>
<feature type="domain" description="PhoU" evidence="8">
    <location>
        <begin position="17"/>
        <end position="103"/>
    </location>
</feature>
<dbReference type="EMBL" id="CP002915">
    <property type="protein sequence ID" value="AEK29906.1"/>
    <property type="molecule type" value="Genomic_DNA"/>
</dbReference>
<evidence type="ECO:0000256" key="1">
    <source>
        <dbReference type="ARBA" id="ARBA00004496"/>
    </source>
</evidence>
<dbReference type="Pfam" id="PF01895">
    <property type="entry name" value="PhoU"/>
    <property type="match status" value="2"/>
</dbReference>
<dbReference type="SUPFAM" id="SSF109755">
    <property type="entry name" value="PhoU-like"/>
    <property type="match status" value="1"/>
</dbReference>
<dbReference type="GeneID" id="29696562"/>
<evidence type="ECO:0000259" key="8">
    <source>
        <dbReference type="Pfam" id="PF01895"/>
    </source>
</evidence>
<evidence type="ECO:0000313" key="9">
    <source>
        <dbReference type="EMBL" id="AEK29906.1"/>
    </source>
</evidence>
<sequence length="226" mass="25288">MRVIFNEGLKAVADDLDHMARDVRDAIRLAGEALLHQDLDAAQTVIDNDASIDDLSTRIMDQCVELLARQNPVATDLRVIVSTMRLATTFERMGDLARHIAESARRTYPNSPVPQNLVPTFAKMQQFLDITGGRLVDMLADRDTAIAEQIIRDDDQLDDLHLKIMQYADSAEWEGTNEQLINVVLIARFMERLGDHAVSAARRVVFIVSGFDPTKTPSRDEGTDID</sequence>
<evidence type="ECO:0000256" key="3">
    <source>
        <dbReference type="ARBA" id="ARBA00011738"/>
    </source>
</evidence>
<dbReference type="InterPro" id="IPR026022">
    <property type="entry name" value="PhoU_dom"/>
</dbReference>
<proteinExistence type="inferred from homology"/>
<dbReference type="PANTHER" id="PTHR42930">
    <property type="entry name" value="PHOSPHATE-SPECIFIC TRANSPORT SYSTEM ACCESSORY PROTEIN PHOU"/>
    <property type="match status" value="1"/>
</dbReference>